<feature type="transmembrane region" description="Helical" evidence="5">
    <location>
        <begin position="738"/>
        <end position="762"/>
    </location>
</feature>
<dbReference type="InterPro" id="IPR050776">
    <property type="entry name" value="Ank_Repeat/CDKN_Inhibitor"/>
</dbReference>
<sequence>MDEVLPNSVVPQGTMPLTDGTEGALPNSVVPQGTVPLASLGADTLSPAKLAGFSTKTYKSGIGTQTAAVMNQAFDGQLEEIYTVLEEGMDSANCRSLLDGSYPFTFQYKKRKCTGGAIHIAALQADGELLEQLLELRVDINVECRYMTFEKEGRAQPIHLAVQGCLENVQLLINAGADVNARVKVDGSDHFCPLHDAVFFRDVDMVQYLLEKAASVNALNMDRAAARKLPSASHPTTAHRITDSRGMTPLHVAAKMGASEVAEVLVRHEADTELRDESQRSALEVAVESGVFPQRRLHLLARFRIGDIMIVSEHCPSATTEFIRNLLCDYAGAESADQVAHKTNVADELQTEENLTVEHWIALLDNTPDAADYLLEILTVEPDEDSVYYHPLPNQAILKELRADYNTDDSWKCDTETGDKTKAWPAWHDRLAPGARAVRKGRRISHAPSNRISKFVMRQPNPRTNQPKFVDSRDLQPVHMRQLRLRGIVCPEVLQALSETKYVEIFRNPAVTATLTYCWDAFVLNWYLLQLLHRLLELIVLSAWTYSKSQDFNGKQVPYWQRRISWTFMFESAVRDTYIEAFQAYGYCIQLQNPGSYFGNGGNYVDVAVISIFNVVVGQALYSGQFSLDAEEELFALLVFVRWFQMLFALRAFKLGMIGVKGIIPILHSVKKIGGMGIICGFVFAGFWHAFMILDNGLEGPYKILVGTVKLLFMVDGDGIVQVLKLGNRGDEAGNGDYITLASLMVAVIIFCISLLNLFIAVHGRAYSEAHMHATNLFLQERASICVHCMVQLRLPMCCGHKRKWWKLGYFVLAFLAFGGWVLCILIEDCPAIIPAVLLSLAFYLFNGLLLERPWTNEDVCSRSYLWWCAPTSKQYGISGEAEQAQMVEDMAERLVRLEKSLEELRQSSLQAGRPQTRGGRMGNTRLGGRWH</sequence>
<keyword evidence="2 3" id="KW-0040">ANK repeat</keyword>
<dbReference type="OrthoDB" id="539213at2759"/>
<dbReference type="SUPFAM" id="SSF48403">
    <property type="entry name" value="Ankyrin repeat"/>
    <property type="match status" value="1"/>
</dbReference>
<dbReference type="Pfam" id="PF12796">
    <property type="entry name" value="Ank_2"/>
    <property type="match status" value="1"/>
</dbReference>
<name>A0A1Q9CF68_SYMMI</name>
<evidence type="ECO:0000256" key="3">
    <source>
        <dbReference type="PROSITE-ProRule" id="PRU00023"/>
    </source>
</evidence>
<dbReference type="PROSITE" id="PS50297">
    <property type="entry name" value="ANK_REP_REGION"/>
    <property type="match status" value="2"/>
</dbReference>
<dbReference type="PANTHER" id="PTHR24201">
    <property type="entry name" value="ANK_REP_REGION DOMAIN-CONTAINING PROTEIN"/>
    <property type="match status" value="1"/>
</dbReference>
<comment type="caution">
    <text evidence="6">The sequence shown here is derived from an EMBL/GenBank/DDBJ whole genome shotgun (WGS) entry which is preliminary data.</text>
</comment>
<dbReference type="PROSITE" id="PS50088">
    <property type="entry name" value="ANK_REPEAT"/>
    <property type="match status" value="2"/>
</dbReference>
<dbReference type="AlphaFoldDB" id="A0A1Q9CF68"/>
<dbReference type="Gene3D" id="1.25.40.20">
    <property type="entry name" value="Ankyrin repeat-containing domain"/>
    <property type="match status" value="2"/>
</dbReference>
<dbReference type="InterPro" id="IPR002110">
    <property type="entry name" value="Ankyrin_rpt"/>
</dbReference>
<proteinExistence type="predicted"/>
<feature type="transmembrane region" description="Helical" evidence="5">
    <location>
        <begin position="808"/>
        <end position="827"/>
    </location>
</feature>
<feature type="region of interest" description="Disordered" evidence="4">
    <location>
        <begin position="907"/>
        <end position="932"/>
    </location>
</feature>
<evidence type="ECO:0000313" key="6">
    <source>
        <dbReference type="EMBL" id="OLP81551.1"/>
    </source>
</evidence>
<dbReference type="PANTHER" id="PTHR24201:SF15">
    <property type="entry name" value="ANKYRIN REPEAT DOMAIN-CONTAINING PROTEIN 66"/>
    <property type="match status" value="1"/>
</dbReference>
<protein>
    <submittedName>
        <fullName evidence="6">Uncharacterized protein</fullName>
    </submittedName>
</protein>
<dbReference type="GO" id="GO:0016020">
    <property type="term" value="C:membrane"/>
    <property type="evidence" value="ECO:0007669"/>
    <property type="project" value="UniProtKB-SubCell"/>
</dbReference>
<keyword evidence="1" id="KW-0677">Repeat</keyword>
<keyword evidence="5" id="KW-0472">Membrane</keyword>
<feature type="repeat" description="ANK" evidence="3">
    <location>
        <begin position="189"/>
        <end position="221"/>
    </location>
</feature>
<dbReference type="Proteomes" id="UP000186817">
    <property type="component" value="Unassembled WGS sequence"/>
</dbReference>
<evidence type="ECO:0000256" key="4">
    <source>
        <dbReference type="SAM" id="MobiDB-lite"/>
    </source>
</evidence>
<dbReference type="Pfam" id="PF13857">
    <property type="entry name" value="Ank_5"/>
    <property type="match status" value="1"/>
</dbReference>
<gene>
    <name evidence="6" type="ORF">AK812_SmicGene37903</name>
</gene>
<feature type="transmembrane region" description="Helical" evidence="5">
    <location>
        <begin position="673"/>
        <end position="694"/>
    </location>
</feature>
<accession>A0A1Q9CF68</accession>
<dbReference type="SMART" id="SM00248">
    <property type="entry name" value="ANK"/>
    <property type="match status" value="4"/>
</dbReference>
<keyword evidence="5" id="KW-0812">Transmembrane</keyword>
<dbReference type="GO" id="GO:0005216">
    <property type="term" value="F:monoatomic ion channel activity"/>
    <property type="evidence" value="ECO:0007669"/>
    <property type="project" value="InterPro"/>
</dbReference>
<feature type="transmembrane region" description="Helical" evidence="5">
    <location>
        <begin position="833"/>
        <end position="851"/>
    </location>
</feature>
<evidence type="ECO:0000256" key="1">
    <source>
        <dbReference type="ARBA" id="ARBA00022737"/>
    </source>
</evidence>
<feature type="repeat" description="ANK" evidence="3">
    <location>
        <begin position="245"/>
        <end position="277"/>
    </location>
</feature>
<keyword evidence="5" id="KW-1133">Transmembrane helix</keyword>
<evidence type="ECO:0000256" key="5">
    <source>
        <dbReference type="SAM" id="Phobius"/>
    </source>
</evidence>
<evidence type="ECO:0000256" key="2">
    <source>
        <dbReference type="ARBA" id="ARBA00023043"/>
    </source>
</evidence>
<organism evidence="6 7">
    <name type="scientific">Symbiodinium microadriaticum</name>
    <name type="common">Dinoflagellate</name>
    <name type="synonym">Zooxanthella microadriatica</name>
    <dbReference type="NCBI Taxonomy" id="2951"/>
    <lineage>
        <taxon>Eukaryota</taxon>
        <taxon>Sar</taxon>
        <taxon>Alveolata</taxon>
        <taxon>Dinophyceae</taxon>
        <taxon>Suessiales</taxon>
        <taxon>Symbiodiniaceae</taxon>
        <taxon>Symbiodinium</taxon>
    </lineage>
</organism>
<dbReference type="EMBL" id="LSRX01001271">
    <property type="protein sequence ID" value="OLP81551.1"/>
    <property type="molecule type" value="Genomic_DNA"/>
</dbReference>
<evidence type="ECO:0000313" key="7">
    <source>
        <dbReference type="Proteomes" id="UP000186817"/>
    </source>
</evidence>
<dbReference type="InterPro" id="IPR036770">
    <property type="entry name" value="Ankyrin_rpt-contain_sf"/>
</dbReference>
<keyword evidence="7" id="KW-1185">Reference proteome</keyword>
<reference evidence="6 7" key="1">
    <citation type="submission" date="2016-02" db="EMBL/GenBank/DDBJ databases">
        <title>Genome analysis of coral dinoflagellate symbionts highlights evolutionary adaptations to a symbiotic lifestyle.</title>
        <authorList>
            <person name="Aranda M."/>
            <person name="Li Y."/>
            <person name="Liew Y.J."/>
            <person name="Baumgarten S."/>
            <person name="Simakov O."/>
            <person name="Wilson M."/>
            <person name="Piel J."/>
            <person name="Ashoor H."/>
            <person name="Bougouffa S."/>
            <person name="Bajic V.B."/>
            <person name="Ryu T."/>
            <person name="Ravasi T."/>
            <person name="Bayer T."/>
            <person name="Micklem G."/>
            <person name="Kim H."/>
            <person name="Bhak J."/>
            <person name="Lajeunesse T.C."/>
            <person name="Voolstra C.R."/>
        </authorList>
    </citation>
    <scope>NUCLEOTIDE SEQUENCE [LARGE SCALE GENOMIC DNA]</scope>
    <source>
        <strain evidence="6 7">CCMP2467</strain>
    </source>
</reference>
<feature type="region of interest" description="Disordered" evidence="4">
    <location>
        <begin position="1"/>
        <end position="21"/>
    </location>
</feature>